<evidence type="ECO:0000313" key="2">
    <source>
        <dbReference type="Proteomes" id="UP001232992"/>
    </source>
</evidence>
<gene>
    <name evidence="1" type="ORF">PMH09_08030</name>
</gene>
<proteinExistence type="predicted"/>
<name>A0ABT7BXE2_9CYAN</name>
<sequence>MKRPSQLTRLIWDFYREDRVELRQVLPLAQCRVFRRWGVLHIQCLNRDMAEAIAKAYNLVREPVIQLRLAHTIKIQTDRSSIAVVDVPSGQLIMS</sequence>
<dbReference type="RefSeq" id="WP_283757796.1">
    <property type="nucleotide sequence ID" value="NZ_JAQOSQ010000006.1"/>
</dbReference>
<organism evidence="1 2">
    <name type="scientific">Roseofilum casamattae BLCC-M143</name>
    <dbReference type="NCBI Taxonomy" id="3022442"/>
    <lineage>
        <taxon>Bacteria</taxon>
        <taxon>Bacillati</taxon>
        <taxon>Cyanobacteriota</taxon>
        <taxon>Cyanophyceae</taxon>
        <taxon>Desertifilales</taxon>
        <taxon>Desertifilaceae</taxon>
        <taxon>Roseofilum</taxon>
        <taxon>Roseofilum casamattae</taxon>
    </lineage>
</organism>
<evidence type="ECO:0000313" key="1">
    <source>
        <dbReference type="EMBL" id="MDJ1183141.1"/>
    </source>
</evidence>
<protein>
    <recommendedName>
        <fullName evidence="3">Ribosomal protein L36</fullName>
    </recommendedName>
</protein>
<accession>A0ABT7BXE2</accession>
<comment type="caution">
    <text evidence="1">The sequence shown here is derived from an EMBL/GenBank/DDBJ whole genome shotgun (WGS) entry which is preliminary data.</text>
</comment>
<dbReference type="EMBL" id="JAQOSQ010000006">
    <property type="protein sequence ID" value="MDJ1183141.1"/>
    <property type="molecule type" value="Genomic_DNA"/>
</dbReference>
<dbReference type="Proteomes" id="UP001232992">
    <property type="component" value="Unassembled WGS sequence"/>
</dbReference>
<evidence type="ECO:0008006" key="3">
    <source>
        <dbReference type="Google" id="ProtNLM"/>
    </source>
</evidence>
<reference evidence="1 2" key="1">
    <citation type="submission" date="2023-01" db="EMBL/GenBank/DDBJ databases">
        <title>Novel diversity within Roseofilum (Cyanobacteria; Desertifilaceae) from marine benthic mats with descriptions of four novel species.</title>
        <authorList>
            <person name="Wang Y."/>
            <person name="Berthold D.E."/>
            <person name="Hu J."/>
            <person name="Lefler F.W."/>
            <person name="Laughinghouse H.D. IV."/>
        </authorList>
    </citation>
    <scope>NUCLEOTIDE SEQUENCE [LARGE SCALE GENOMIC DNA]</scope>
    <source>
        <strain evidence="1 2">BLCC-M143</strain>
    </source>
</reference>
<keyword evidence="2" id="KW-1185">Reference proteome</keyword>